<keyword evidence="10" id="KW-1185">Reference proteome</keyword>
<keyword evidence="4" id="KW-0479">Metal-binding</keyword>
<evidence type="ECO:0000313" key="9">
    <source>
        <dbReference type="EMBL" id="WXB00727.1"/>
    </source>
</evidence>
<proteinExistence type="inferred from homology"/>
<organism evidence="9 10">
    <name type="scientific">Pendulispora rubella</name>
    <dbReference type="NCBI Taxonomy" id="2741070"/>
    <lineage>
        <taxon>Bacteria</taxon>
        <taxon>Pseudomonadati</taxon>
        <taxon>Myxococcota</taxon>
        <taxon>Myxococcia</taxon>
        <taxon>Myxococcales</taxon>
        <taxon>Sorangiineae</taxon>
        <taxon>Pendulisporaceae</taxon>
        <taxon>Pendulispora</taxon>
    </lineage>
</organism>
<evidence type="ECO:0000256" key="1">
    <source>
        <dbReference type="ARBA" id="ARBA00001947"/>
    </source>
</evidence>
<dbReference type="InterPro" id="IPR045066">
    <property type="entry name" value="Beta_CA_cladeB"/>
</dbReference>
<evidence type="ECO:0000313" key="10">
    <source>
        <dbReference type="Proteomes" id="UP001374803"/>
    </source>
</evidence>
<dbReference type="Gene3D" id="3.40.1050.10">
    <property type="entry name" value="Carbonic anhydrase"/>
    <property type="match status" value="1"/>
</dbReference>
<dbReference type="PANTHER" id="PTHR11002:SF76">
    <property type="entry name" value="CARBONIC ANHYDRASE"/>
    <property type="match status" value="1"/>
</dbReference>
<accession>A0ABZ2KPY4</accession>
<dbReference type="EC" id="4.2.1.1" evidence="3 8"/>
<dbReference type="SMART" id="SM00947">
    <property type="entry name" value="Pro_CA"/>
    <property type="match status" value="1"/>
</dbReference>
<evidence type="ECO:0000256" key="2">
    <source>
        <dbReference type="ARBA" id="ARBA00006217"/>
    </source>
</evidence>
<name>A0ABZ2KPY4_9BACT</name>
<dbReference type="RefSeq" id="WP_394830328.1">
    <property type="nucleotide sequence ID" value="NZ_CP089929.1"/>
</dbReference>
<gene>
    <name evidence="9" type="ORF">LVJ94_27855</name>
</gene>
<dbReference type="SUPFAM" id="SSF53056">
    <property type="entry name" value="beta-carbonic anhydrase, cab"/>
    <property type="match status" value="1"/>
</dbReference>
<evidence type="ECO:0000256" key="7">
    <source>
        <dbReference type="ARBA" id="ARBA00048348"/>
    </source>
</evidence>
<dbReference type="CDD" id="cd00884">
    <property type="entry name" value="beta_CA_cladeB"/>
    <property type="match status" value="1"/>
</dbReference>
<dbReference type="InterPro" id="IPR015892">
    <property type="entry name" value="Carbonic_anhydrase_CS"/>
</dbReference>
<dbReference type="PROSITE" id="PS00705">
    <property type="entry name" value="PROK_CO2_ANHYDRASE_2"/>
    <property type="match status" value="1"/>
</dbReference>
<comment type="cofactor">
    <cofactor evidence="1">
        <name>Zn(2+)</name>
        <dbReference type="ChEBI" id="CHEBI:29105"/>
    </cofactor>
</comment>
<evidence type="ECO:0000256" key="4">
    <source>
        <dbReference type="ARBA" id="ARBA00022723"/>
    </source>
</evidence>
<comment type="function">
    <text evidence="8">Reversible hydration of carbon dioxide.</text>
</comment>
<dbReference type="Proteomes" id="UP001374803">
    <property type="component" value="Chromosome"/>
</dbReference>
<comment type="catalytic activity">
    <reaction evidence="7 8">
        <text>hydrogencarbonate + H(+) = CO2 + H2O</text>
        <dbReference type="Rhea" id="RHEA:10748"/>
        <dbReference type="ChEBI" id="CHEBI:15377"/>
        <dbReference type="ChEBI" id="CHEBI:15378"/>
        <dbReference type="ChEBI" id="CHEBI:16526"/>
        <dbReference type="ChEBI" id="CHEBI:17544"/>
        <dbReference type="EC" id="4.2.1.1"/>
    </reaction>
</comment>
<dbReference type="InterPro" id="IPR036874">
    <property type="entry name" value="Carbonic_anhydrase_sf"/>
</dbReference>
<evidence type="ECO:0000256" key="6">
    <source>
        <dbReference type="ARBA" id="ARBA00023239"/>
    </source>
</evidence>
<evidence type="ECO:0000256" key="3">
    <source>
        <dbReference type="ARBA" id="ARBA00012925"/>
    </source>
</evidence>
<dbReference type="PROSITE" id="PS00704">
    <property type="entry name" value="PROK_CO2_ANHYDRASE_1"/>
    <property type="match status" value="1"/>
</dbReference>
<dbReference type="PANTHER" id="PTHR11002">
    <property type="entry name" value="CARBONIC ANHYDRASE"/>
    <property type="match status" value="1"/>
</dbReference>
<evidence type="ECO:0000256" key="8">
    <source>
        <dbReference type="RuleBase" id="RU003956"/>
    </source>
</evidence>
<keyword evidence="6 8" id="KW-0456">Lyase</keyword>
<dbReference type="InterPro" id="IPR001765">
    <property type="entry name" value="Carbonic_anhydrase"/>
</dbReference>
<keyword evidence="5 8" id="KW-0862">Zinc</keyword>
<protein>
    <recommendedName>
        <fullName evidence="3 8">Carbonic anhydrase</fullName>
        <ecNumber evidence="3 8">4.2.1.1</ecNumber>
    </recommendedName>
    <alternativeName>
        <fullName evidence="8">Carbonate dehydratase</fullName>
    </alternativeName>
</protein>
<comment type="similarity">
    <text evidence="2 8">Belongs to the beta-class carbonic anhydrase family.</text>
</comment>
<dbReference type="Pfam" id="PF00484">
    <property type="entry name" value="Pro_CA"/>
    <property type="match status" value="1"/>
</dbReference>
<reference evidence="9" key="1">
    <citation type="submission" date="2021-12" db="EMBL/GenBank/DDBJ databases">
        <title>Discovery of the Pendulisporaceae a myxobacterial family with distinct sporulation behavior and unique specialized metabolism.</title>
        <authorList>
            <person name="Garcia R."/>
            <person name="Popoff A."/>
            <person name="Bader C.D."/>
            <person name="Loehr J."/>
            <person name="Walesch S."/>
            <person name="Walt C."/>
            <person name="Boldt J."/>
            <person name="Bunk B."/>
            <person name="Haeckl F.J.F.P.J."/>
            <person name="Gunesch A.P."/>
            <person name="Birkelbach J."/>
            <person name="Nuebel U."/>
            <person name="Pietschmann T."/>
            <person name="Bach T."/>
            <person name="Mueller R."/>
        </authorList>
    </citation>
    <scope>NUCLEOTIDE SEQUENCE</scope>
    <source>
        <strain evidence="9">MSr11367</strain>
    </source>
</reference>
<sequence>MQKLIQGIHEFQRSIFRPQRELFEKLATGQNPETLFITCSDSRINPNLITQTQPGELFIIRNAGNIVPPHSMHVGGEAATIEYAIAALKVKDIIICGHTRCGAMKAVVRPEEVTELPRVASWLAHAAATQQIIREHYRHLEGEARITATVQENVLVQLEHLRTQPMVAAGIAGGTLRLHGWVYKIETGEVYAFDPEQRQFLPVAEARLPAAPTPVTHFQSI</sequence>
<evidence type="ECO:0000256" key="5">
    <source>
        <dbReference type="ARBA" id="ARBA00022833"/>
    </source>
</evidence>
<dbReference type="EMBL" id="CP089983">
    <property type="protein sequence ID" value="WXB00727.1"/>
    <property type="molecule type" value="Genomic_DNA"/>
</dbReference>